<dbReference type="Proteomes" id="UP001142489">
    <property type="component" value="Unassembled WGS sequence"/>
</dbReference>
<organism evidence="2 3">
    <name type="scientific">Phrynocephalus forsythii</name>
    <dbReference type="NCBI Taxonomy" id="171643"/>
    <lineage>
        <taxon>Eukaryota</taxon>
        <taxon>Metazoa</taxon>
        <taxon>Chordata</taxon>
        <taxon>Craniata</taxon>
        <taxon>Vertebrata</taxon>
        <taxon>Euteleostomi</taxon>
        <taxon>Lepidosauria</taxon>
        <taxon>Squamata</taxon>
        <taxon>Bifurcata</taxon>
        <taxon>Unidentata</taxon>
        <taxon>Episquamata</taxon>
        <taxon>Toxicofera</taxon>
        <taxon>Iguania</taxon>
        <taxon>Acrodonta</taxon>
        <taxon>Agamidae</taxon>
        <taxon>Agaminae</taxon>
        <taxon>Phrynocephalus</taxon>
    </lineage>
</organism>
<feature type="non-terminal residue" evidence="2">
    <location>
        <position position="1"/>
    </location>
</feature>
<keyword evidence="1" id="KW-0175">Coiled coil</keyword>
<keyword evidence="3" id="KW-1185">Reference proteome</keyword>
<dbReference type="InterPro" id="IPR042566">
    <property type="entry name" value="L1_C"/>
</dbReference>
<dbReference type="AlphaFoldDB" id="A0A9Q0XLN7"/>
<evidence type="ECO:0000256" key="1">
    <source>
        <dbReference type="SAM" id="Coils"/>
    </source>
</evidence>
<reference evidence="2" key="1">
    <citation type="journal article" date="2023" name="DNA Res.">
        <title>Chromosome-level genome assembly of Phrynocephalus forsythii using third-generation DNA sequencing and Hi-C analysis.</title>
        <authorList>
            <person name="Qi Y."/>
            <person name="Zhao W."/>
            <person name="Zhao Y."/>
            <person name="Niu C."/>
            <person name="Cao S."/>
            <person name="Zhang Y."/>
        </authorList>
    </citation>
    <scope>NUCLEOTIDE SEQUENCE</scope>
    <source>
        <tissue evidence="2">Muscle</tissue>
    </source>
</reference>
<feature type="coiled-coil region" evidence="1">
    <location>
        <begin position="138"/>
        <end position="165"/>
    </location>
</feature>
<sequence length="170" mass="20777">TGISRVAKRNTEEVHHEIDTTYRVSTFFTNKNKYPPEVHDKFVKSTRDKILRDTRETQIEIKNQKIRIVKDIPWKIRQIRKEYNFIVKVPIANQIQHRWMYPEGLDFTWEGRHYRLDSLNKASKFLERNNQKLGYQELDQREIMEEEEEEEAQDVEEIEIRKERKNILVF</sequence>
<evidence type="ECO:0000313" key="2">
    <source>
        <dbReference type="EMBL" id="KAJ7319726.1"/>
    </source>
</evidence>
<comment type="caution">
    <text evidence="2">The sequence shown here is derived from an EMBL/GenBank/DDBJ whole genome shotgun (WGS) entry which is preliminary data.</text>
</comment>
<gene>
    <name evidence="2" type="ORF">JRQ81_019237</name>
</gene>
<dbReference type="EMBL" id="JAPFRF010000010">
    <property type="protein sequence ID" value="KAJ7319726.1"/>
    <property type="molecule type" value="Genomic_DNA"/>
</dbReference>
<evidence type="ECO:0000313" key="3">
    <source>
        <dbReference type="Proteomes" id="UP001142489"/>
    </source>
</evidence>
<protein>
    <submittedName>
        <fullName evidence="2">Uncharacterized protein</fullName>
    </submittedName>
</protein>
<accession>A0A9Q0XLN7</accession>
<dbReference type="Gene3D" id="3.30.250.20">
    <property type="entry name" value="L1 transposable element, C-terminal domain"/>
    <property type="match status" value="1"/>
</dbReference>
<proteinExistence type="predicted"/>
<name>A0A9Q0XLN7_9SAUR</name>